<evidence type="ECO:0000313" key="2">
    <source>
        <dbReference type="EMBL" id="EFA45207.1"/>
    </source>
</evidence>
<gene>
    <name evidence="2" type="ORF">HMPREF0645_0362</name>
</gene>
<name>D1PTS7_9BACT</name>
<dbReference type="HOGENOM" id="CLU_3139075_0_0_10"/>
<keyword evidence="1" id="KW-0812">Transmembrane</keyword>
<reference evidence="2 3" key="1">
    <citation type="submission" date="2009-10" db="EMBL/GenBank/DDBJ databases">
        <authorList>
            <person name="Qin X."/>
            <person name="Bachman B."/>
            <person name="Battles P."/>
            <person name="Bell A."/>
            <person name="Bess C."/>
            <person name="Bickham C."/>
            <person name="Chaboub L."/>
            <person name="Chen D."/>
            <person name="Coyle M."/>
            <person name="Deiros D.R."/>
            <person name="Dinh H."/>
            <person name="Forbes L."/>
            <person name="Fowler G."/>
            <person name="Francisco L."/>
            <person name="Fu Q."/>
            <person name="Gubbala S."/>
            <person name="Hale W."/>
            <person name="Han Y."/>
            <person name="Hemphill L."/>
            <person name="Highlander S.K."/>
            <person name="Hirani K."/>
            <person name="Hogues M."/>
            <person name="Jackson L."/>
            <person name="Jakkamsetti A."/>
            <person name="Javaid M."/>
            <person name="Jiang H."/>
            <person name="Korchina V."/>
            <person name="Kovar C."/>
            <person name="Lara F."/>
            <person name="Lee S."/>
            <person name="Mata R."/>
            <person name="Mathew T."/>
            <person name="Moen C."/>
            <person name="Morales K."/>
            <person name="Munidasa M."/>
            <person name="Nazareth L."/>
            <person name="Ngo R."/>
            <person name="Nguyen L."/>
            <person name="Okwuonu G."/>
            <person name="Ongeri F."/>
            <person name="Patil S."/>
            <person name="Petrosino J."/>
            <person name="Pham C."/>
            <person name="Pham P."/>
            <person name="Pu L.-L."/>
            <person name="Puazo M."/>
            <person name="Raj R."/>
            <person name="Reid J."/>
            <person name="Rouhana J."/>
            <person name="Saada N."/>
            <person name="Shang Y."/>
            <person name="Simmons D."/>
            <person name="Thornton R."/>
            <person name="Warren J."/>
            <person name="Weissenberger G."/>
            <person name="Zhang J."/>
            <person name="Zhang L."/>
            <person name="Zhou C."/>
            <person name="Zhu D."/>
            <person name="Muzny D."/>
            <person name="Worley K."/>
            <person name="Gibbs R."/>
        </authorList>
    </citation>
    <scope>NUCLEOTIDE SEQUENCE [LARGE SCALE GENOMIC DNA]</scope>
    <source>
        <strain evidence="2 3">DSM 17361</strain>
    </source>
</reference>
<evidence type="ECO:0000313" key="3">
    <source>
        <dbReference type="Proteomes" id="UP000003160"/>
    </source>
</evidence>
<organism evidence="2 3">
    <name type="scientific">Hallella bergensis DSM 17361</name>
    <dbReference type="NCBI Taxonomy" id="585502"/>
    <lineage>
        <taxon>Bacteria</taxon>
        <taxon>Pseudomonadati</taxon>
        <taxon>Bacteroidota</taxon>
        <taxon>Bacteroidia</taxon>
        <taxon>Bacteroidales</taxon>
        <taxon>Prevotellaceae</taxon>
        <taxon>Hallella</taxon>
    </lineage>
</organism>
<accession>D1PTS7</accession>
<comment type="caution">
    <text evidence="2">The sequence shown here is derived from an EMBL/GenBank/DDBJ whole genome shotgun (WGS) entry which is preliminary data.</text>
</comment>
<dbReference type="EMBL" id="ACKS01000019">
    <property type="protein sequence ID" value="EFA45207.1"/>
    <property type="molecule type" value="Genomic_DNA"/>
</dbReference>
<dbReference type="Proteomes" id="UP000003160">
    <property type="component" value="Unassembled WGS sequence"/>
</dbReference>
<proteinExistence type="predicted"/>
<sequence length="49" mass="5851">MCPAWEKQTCKKQIHHETSVIYLQINKKELNFPNFILIILQFMGFVLTL</sequence>
<keyword evidence="1" id="KW-0472">Membrane</keyword>
<protein>
    <submittedName>
        <fullName evidence="2">Uncharacterized protein</fullName>
    </submittedName>
</protein>
<feature type="transmembrane region" description="Helical" evidence="1">
    <location>
        <begin position="30"/>
        <end position="48"/>
    </location>
</feature>
<dbReference type="AlphaFoldDB" id="D1PTS7"/>
<keyword evidence="3" id="KW-1185">Reference proteome</keyword>
<keyword evidence="1" id="KW-1133">Transmembrane helix</keyword>
<evidence type="ECO:0000256" key="1">
    <source>
        <dbReference type="SAM" id="Phobius"/>
    </source>
</evidence>